<accession>A0A8J6BCH7</accession>
<dbReference type="OrthoDB" id="70707at2759"/>
<organism evidence="1 2">
    <name type="scientific">Carpediemonas membranifera</name>
    <dbReference type="NCBI Taxonomy" id="201153"/>
    <lineage>
        <taxon>Eukaryota</taxon>
        <taxon>Metamonada</taxon>
        <taxon>Carpediemonas-like organisms</taxon>
        <taxon>Carpediemonas</taxon>
    </lineage>
</organism>
<dbReference type="EMBL" id="JAHDYR010000014">
    <property type="protein sequence ID" value="KAG9394557.1"/>
    <property type="molecule type" value="Genomic_DNA"/>
</dbReference>
<protein>
    <submittedName>
        <fullName evidence="1">Uncharacterized protein</fullName>
    </submittedName>
</protein>
<comment type="caution">
    <text evidence="1">The sequence shown here is derived from an EMBL/GenBank/DDBJ whole genome shotgun (WGS) entry which is preliminary data.</text>
</comment>
<dbReference type="SUPFAM" id="SSF50985">
    <property type="entry name" value="RCC1/BLIP-II"/>
    <property type="match status" value="1"/>
</dbReference>
<evidence type="ECO:0000313" key="2">
    <source>
        <dbReference type="Proteomes" id="UP000717585"/>
    </source>
</evidence>
<reference evidence="1" key="1">
    <citation type="submission" date="2021-05" db="EMBL/GenBank/DDBJ databases">
        <title>A free-living protist that lacks canonical eukaryotic 1 DNA replication and segregation systems.</title>
        <authorList>
            <person name="Salas-Leiva D.E."/>
            <person name="Tromer E.C."/>
            <person name="Curtis B.A."/>
            <person name="Jerlstrom-Hultqvist J."/>
            <person name="Kolisko M."/>
            <person name="Yi Z."/>
            <person name="Salas-Leiva J.S."/>
            <person name="Gallot-Lavallee L."/>
            <person name="Kops G.J.P.L."/>
            <person name="Archibald J.M."/>
            <person name="Simpson A.G.B."/>
            <person name="Roger A.J."/>
        </authorList>
    </citation>
    <scope>NUCLEOTIDE SEQUENCE</scope>
    <source>
        <strain evidence="1">BICM</strain>
    </source>
</reference>
<keyword evidence="2" id="KW-1185">Reference proteome</keyword>
<dbReference type="Proteomes" id="UP000717585">
    <property type="component" value="Unassembled WGS sequence"/>
</dbReference>
<gene>
    <name evidence="1" type="ORF">J8273_3805</name>
</gene>
<evidence type="ECO:0000313" key="1">
    <source>
        <dbReference type="EMBL" id="KAG9394557.1"/>
    </source>
</evidence>
<name>A0A8J6BCH7_9EUKA</name>
<sequence length="543" mass="59729">MTGSENEALDAKEALIFAYALAEASTNALSGDVPSLLRHAYSRHFNQVMPSVRDQEIHRAPESSATLETLSVMLTAIPPLAPKAQVLLDRAQSILTDGPPLSMNVELAEGEELPVALHTLLQGTLWALLMAAGANPDLEDTFTGASKLFSAYAKLLWFICRKFYFTLTVALKDGTHTEPDHPMFAIHRIYAGKLTETLLFPQKTDITYPTKLVRCPPVKDAFGMGGADIILATTRGLYGVNRSDGTFRTIISYDVDAYTLGFDIPTKLDFSLCPKVNEFEKSLPLWHKDEILMNSESVYHEDEICLILTPVGAVAAGFEAQYIIGDVSDDHTRFHPIPLPVGFIPDHAMLSWNVTILSMGDRQMIGGTNFDGQLGLRHFDALNTAVPLPYHVDKILTNSLDFMVVQSSNDVLFSGDVPDHIAKSGLLPDFIDGGTTSTPLKLEVPAGKCIHSFFCNIHALIIVYDDGSTFCARETSAHDYHEPSEVYQLKLPYEVTEVGESSMFGKELVVRGHDGQWWKVDTSTGESEAVESGGRQSWMMIVL</sequence>
<dbReference type="AlphaFoldDB" id="A0A8J6BCH7"/>
<dbReference type="InterPro" id="IPR009091">
    <property type="entry name" value="RCC1/BLIP-II"/>
</dbReference>
<proteinExistence type="predicted"/>